<feature type="compositionally biased region" description="Basic and acidic residues" evidence="1">
    <location>
        <begin position="104"/>
        <end position="120"/>
    </location>
</feature>
<keyword evidence="3" id="KW-1185">Reference proteome</keyword>
<sequence length="135" mass="14887">MFAPQALLARVAFVRAPEAQAPPLVERPADIHPLPDSVDAYFVYPFTAEDYVTSNTSSKQIKGLFERQDAYLAARRAQREHENAQKLARMAPGWSGEDTILEPTRLHDTAPTKGKAREEESTAALSGGIESLHIN</sequence>
<proteinExistence type="predicted"/>
<name>A0AAF0F044_9BASI</name>
<evidence type="ECO:0000256" key="1">
    <source>
        <dbReference type="SAM" id="MobiDB-lite"/>
    </source>
</evidence>
<dbReference type="AlphaFoldDB" id="A0AAF0F044"/>
<organism evidence="2 3">
    <name type="scientific">Malassezia cuniculi</name>
    <dbReference type="NCBI Taxonomy" id="948313"/>
    <lineage>
        <taxon>Eukaryota</taxon>
        <taxon>Fungi</taxon>
        <taxon>Dikarya</taxon>
        <taxon>Basidiomycota</taxon>
        <taxon>Ustilaginomycotina</taxon>
        <taxon>Malasseziomycetes</taxon>
        <taxon>Malasseziales</taxon>
        <taxon>Malasseziaceae</taxon>
        <taxon>Malassezia</taxon>
    </lineage>
</organism>
<protein>
    <submittedName>
        <fullName evidence="2">Uncharacterized protein</fullName>
    </submittedName>
</protein>
<accession>A0AAF0F044</accession>
<dbReference type="Proteomes" id="UP001219933">
    <property type="component" value="Chromosome 4"/>
</dbReference>
<feature type="region of interest" description="Disordered" evidence="1">
    <location>
        <begin position="82"/>
        <end position="135"/>
    </location>
</feature>
<gene>
    <name evidence="2" type="ORF">MCUN1_002755</name>
</gene>
<evidence type="ECO:0000313" key="2">
    <source>
        <dbReference type="EMBL" id="WFD35887.1"/>
    </source>
</evidence>
<reference evidence="2" key="1">
    <citation type="submission" date="2023-03" db="EMBL/GenBank/DDBJ databases">
        <title>Mating type loci evolution in Malassezia.</title>
        <authorList>
            <person name="Coelho M.A."/>
        </authorList>
    </citation>
    <scope>NUCLEOTIDE SEQUENCE</scope>
    <source>
        <strain evidence="2">CBS 11721</strain>
    </source>
</reference>
<evidence type="ECO:0000313" key="3">
    <source>
        <dbReference type="Proteomes" id="UP001219933"/>
    </source>
</evidence>
<dbReference type="EMBL" id="CP119880">
    <property type="protein sequence ID" value="WFD35887.1"/>
    <property type="molecule type" value="Genomic_DNA"/>
</dbReference>